<dbReference type="OrthoDB" id="5818554at2759"/>
<evidence type="ECO:0000259" key="6">
    <source>
        <dbReference type="Pfam" id="PF02668"/>
    </source>
</evidence>
<organism evidence="7 8">
    <name type="scientific">Penicillium arizonense</name>
    <dbReference type="NCBI Taxonomy" id="1835702"/>
    <lineage>
        <taxon>Eukaryota</taxon>
        <taxon>Fungi</taxon>
        <taxon>Dikarya</taxon>
        <taxon>Ascomycota</taxon>
        <taxon>Pezizomycotina</taxon>
        <taxon>Eurotiomycetes</taxon>
        <taxon>Eurotiomycetidae</taxon>
        <taxon>Eurotiales</taxon>
        <taxon>Aspergillaceae</taxon>
        <taxon>Penicillium</taxon>
    </lineage>
</organism>
<dbReference type="InterPro" id="IPR051178">
    <property type="entry name" value="TfdA_dioxygenase"/>
</dbReference>
<keyword evidence="4" id="KW-0560">Oxidoreductase</keyword>
<keyword evidence="3" id="KW-0223">Dioxygenase</keyword>
<comment type="caution">
    <text evidence="7">The sequence shown here is derived from an EMBL/GenBank/DDBJ whole genome shotgun (WGS) entry which is preliminary data.</text>
</comment>
<dbReference type="GeneID" id="34574534"/>
<dbReference type="InterPro" id="IPR042098">
    <property type="entry name" value="TauD-like_sf"/>
</dbReference>
<reference evidence="7 8" key="1">
    <citation type="journal article" date="2016" name="Sci. Rep.">
        <title>Penicillium arizonense, a new, genome sequenced fungal species, reveals a high chemical diversity in secreted metabolites.</title>
        <authorList>
            <person name="Grijseels S."/>
            <person name="Nielsen J.C."/>
            <person name="Randelovic M."/>
            <person name="Nielsen J."/>
            <person name="Nielsen K.F."/>
            <person name="Workman M."/>
            <person name="Frisvad J.C."/>
        </authorList>
    </citation>
    <scope>NUCLEOTIDE SEQUENCE [LARGE SCALE GENOMIC DNA]</scope>
    <source>
        <strain evidence="7 8">CBS 141311</strain>
    </source>
</reference>
<accession>A0A1F5LP81</accession>
<gene>
    <name evidence="7" type="ORF">PENARI_c005G06418</name>
</gene>
<dbReference type="Gene3D" id="3.60.130.10">
    <property type="entry name" value="Clavaminate synthase-like"/>
    <property type="match status" value="1"/>
</dbReference>
<keyword evidence="2" id="KW-0479">Metal-binding</keyword>
<dbReference type="GO" id="GO:0046872">
    <property type="term" value="F:metal ion binding"/>
    <property type="evidence" value="ECO:0007669"/>
    <property type="project" value="UniProtKB-KW"/>
</dbReference>
<dbReference type="SUPFAM" id="SSF51197">
    <property type="entry name" value="Clavaminate synthase-like"/>
    <property type="match status" value="1"/>
</dbReference>
<evidence type="ECO:0000256" key="3">
    <source>
        <dbReference type="ARBA" id="ARBA00022964"/>
    </source>
</evidence>
<dbReference type="Pfam" id="PF02668">
    <property type="entry name" value="TauD"/>
    <property type="match status" value="1"/>
</dbReference>
<evidence type="ECO:0000313" key="7">
    <source>
        <dbReference type="EMBL" id="OGE54729.1"/>
    </source>
</evidence>
<evidence type="ECO:0000256" key="2">
    <source>
        <dbReference type="ARBA" id="ARBA00022723"/>
    </source>
</evidence>
<dbReference type="RefSeq" id="XP_022490161.1">
    <property type="nucleotide sequence ID" value="XM_022629800.1"/>
</dbReference>
<dbReference type="Proteomes" id="UP000177622">
    <property type="component" value="Unassembled WGS sequence"/>
</dbReference>
<dbReference type="GO" id="GO:0051213">
    <property type="term" value="F:dioxygenase activity"/>
    <property type="evidence" value="ECO:0007669"/>
    <property type="project" value="UniProtKB-KW"/>
</dbReference>
<dbReference type="AlphaFoldDB" id="A0A1F5LP81"/>
<comment type="similarity">
    <text evidence="1">Belongs to the TfdA dioxygenase family.</text>
</comment>
<protein>
    <recommendedName>
        <fullName evidence="6">TauD/TfdA-like domain-containing protein</fullName>
    </recommendedName>
</protein>
<feature type="domain" description="TauD/TfdA-like" evidence="6">
    <location>
        <begin position="21"/>
        <end position="303"/>
    </location>
</feature>
<evidence type="ECO:0000256" key="1">
    <source>
        <dbReference type="ARBA" id="ARBA00005896"/>
    </source>
</evidence>
<dbReference type="PANTHER" id="PTHR43779">
    <property type="entry name" value="DIOXYGENASE RV0097-RELATED"/>
    <property type="match status" value="1"/>
</dbReference>
<dbReference type="PANTHER" id="PTHR43779:SF3">
    <property type="entry name" value="(3R)-3-[(CARBOXYMETHYL)AMINO]FATTY ACID OXYGENASE_DECARBOXYLASE"/>
    <property type="match status" value="1"/>
</dbReference>
<proteinExistence type="inferred from homology"/>
<evidence type="ECO:0000256" key="5">
    <source>
        <dbReference type="ARBA" id="ARBA00023004"/>
    </source>
</evidence>
<dbReference type="EMBL" id="LXJU01000005">
    <property type="protein sequence ID" value="OGE54729.1"/>
    <property type="molecule type" value="Genomic_DNA"/>
</dbReference>
<keyword evidence="8" id="KW-1185">Reference proteome</keyword>
<sequence length="328" mass="37390">MSTATTTAIESSKGIDFPYEVVPVHPKFGCRIPDLDISKPLSEQEFNWIRGLLHQYGVVAIPNANLPDDESHVNFSRLFGEVEKSRFRSPHMRSLPFAEIFDISNLDENDEIVMPGNEKRITAIRGNSLWHADGSFNPRRTYVSMLRAIELPPKGTGGETEFADTRQAYEDLPEEKKLQIKDLVAVHSFLHNRQIANPDSELFKGRSVFDEPLARHKLVPIHEPTGRPMLYVTSYAHHIEGLAIEEGKKLLKELMEHATQPKYVLRHQWQNNGEAVIWDNTAVLHRATPGGYEGKYRRDMRRTCVMDSSTEAYGLNNQEEAKNQRNSS</sequence>
<evidence type="ECO:0000313" key="8">
    <source>
        <dbReference type="Proteomes" id="UP000177622"/>
    </source>
</evidence>
<name>A0A1F5LP81_PENAI</name>
<evidence type="ECO:0000256" key="4">
    <source>
        <dbReference type="ARBA" id="ARBA00023002"/>
    </source>
</evidence>
<dbReference type="InterPro" id="IPR003819">
    <property type="entry name" value="TauD/TfdA-like"/>
</dbReference>
<keyword evidence="5" id="KW-0408">Iron</keyword>